<evidence type="ECO:0000313" key="4">
    <source>
        <dbReference type="EMBL" id="MFD2908931.1"/>
    </source>
</evidence>
<dbReference type="Pfam" id="PF02581">
    <property type="entry name" value="TMP-TENI"/>
    <property type="match status" value="1"/>
</dbReference>
<keyword evidence="5" id="KW-1185">Reference proteome</keyword>
<dbReference type="RefSeq" id="WP_379806909.1">
    <property type="nucleotide sequence ID" value="NZ_JBHUOL010000012.1"/>
</dbReference>
<organism evidence="4 5">
    <name type="scientific">Flavobacterium ardleyense</name>
    <dbReference type="NCBI Taxonomy" id="2038737"/>
    <lineage>
        <taxon>Bacteria</taxon>
        <taxon>Pseudomonadati</taxon>
        <taxon>Bacteroidota</taxon>
        <taxon>Flavobacteriia</taxon>
        <taxon>Flavobacteriales</taxon>
        <taxon>Flavobacteriaceae</taxon>
        <taxon>Flavobacterium</taxon>
    </lineage>
</organism>
<dbReference type="PANTHER" id="PTHR20857">
    <property type="entry name" value="THIAMINE-PHOSPHATE PYROPHOSPHORYLASE"/>
    <property type="match status" value="1"/>
</dbReference>
<comment type="caution">
    <text evidence="4">The sequence shown here is derived from an EMBL/GenBank/DDBJ whole genome shotgun (WGS) entry which is preliminary data.</text>
</comment>
<dbReference type="InterPro" id="IPR036206">
    <property type="entry name" value="ThiamineP_synth_sf"/>
</dbReference>
<dbReference type="Proteomes" id="UP001597549">
    <property type="component" value="Unassembled WGS sequence"/>
</dbReference>
<comment type="pathway">
    <text evidence="1">Cofactor biosynthesis; thiamine diphosphate biosynthesis.</text>
</comment>
<gene>
    <name evidence="4" type="ORF">ACFSX9_09295</name>
</gene>
<dbReference type="Gene3D" id="3.20.20.70">
    <property type="entry name" value="Aldolase class I"/>
    <property type="match status" value="1"/>
</dbReference>
<proteinExistence type="predicted"/>
<evidence type="ECO:0000313" key="5">
    <source>
        <dbReference type="Proteomes" id="UP001597549"/>
    </source>
</evidence>
<dbReference type="CDD" id="cd00564">
    <property type="entry name" value="TMP_TenI"/>
    <property type="match status" value="1"/>
</dbReference>
<protein>
    <submittedName>
        <fullName evidence="4">Thiamine phosphate synthase</fullName>
    </submittedName>
</protein>
<dbReference type="InterPro" id="IPR022998">
    <property type="entry name" value="ThiamineP_synth_TenI"/>
</dbReference>
<sequence>MIVITNPSSVVNEHQIIQQLFEEGLVLLHIRKPTSTAIELKAFISKIDSKYHSKIVLHQHHILAIEFNIKRLHFTEKARIAIPEYCQKGDMILSTSVHSIEAFNDLSNLFDYAFLSPVYPSLSKENYMPIKNVFETIKNRNNTQIKLIALGGISAENIQKTLLQFDAVALLGTIWNSTNPLENFKKCQTIVLSL</sequence>
<dbReference type="SUPFAM" id="SSF51391">
    <property type="entry name" value="Thiamin phosphate synthase"/>
    <property type="match status" value="1"/>
</dbReference>
<keyword evidence="2" id="KW-0784">Thiamine biosynthesis</keyword>
<dbReference type="EMBL" id="JBHUOL010000012">
    <property type="protein sequence ID" value="MFD2908931.1"/>
    <property type="molecule type" value="Genomic_DNA"/>
</dbReference>
<accession>A0ABW5Z9Z4</accession>
<evidence type="ECO:0000256" key="2">
    <source>
        <dbReference type="ARBA" id="ARBA00022977"/>
    </source>
</evidence>
<evidence type="ECO:0000256" key="1">
    <source>
        <dbReference type="ARBA" id="ARBA00004948"/>
    </source>
</evidence>
<dbReference type="PANTHER" id="PTHR20857:SF15">
    <property type="entry name" value="THIAMINE-PHOSPHATE SYNTHASE"/>
    <property type="match status" value="1"/>
</dbReference>
<name>A0ABW5Z9Z4_9FLAO</name>
<evidence type="ECO:0000259" key="3">
    <source>
        <dbReference type="Pfam" id="PF02581"/>
    </source>
</evidence>
<feature type="domain" description="Thiamine phosphate synthase/TenI" evidence="3">
    <location>
        <begin position="3"/>
        <end position="162"/>
    </location>
</feature>
<dbReference type="InterPro" id="IPR013785">
    <property type="entry name" value="Aldolase_TIM"/>
</dbReference>
<reference evidence="5" key="1">
    <citation type="journal article" date="2019" name="Int. J. Syst. Evol. Microbiol.">
        <title>The Global Catalogue of Microorganisms (GCM) 10K type strain sequencing project: providing services to taxonomists for standard genome sequencing and annotation.</title>
        <authorList>
            <consortium name="The Broad Institute Genomics Platform"/>
            <consortium name="The Broad Institute Genome Sequencing Center for Infectious Disease"/>
            <person name="Wu L."/>
            <person name="Ma J."/>
        </authorList>
    </citation>
    <scope>NUCLEOTIDE SEQUENCE [LARGE SCALE GENOMIC DNA]</scope>
    <source>
        <strain evidence="5">KCTC 52644</strain>
    </source>
</reference>